<dbReference type="GO" id="GO:0003964">
    <property type="term" value="F:RNA-directed DNA polymerase activity"/>
    <property type="evidence" value="ECO:0007669"/>
    <property type="project" value="UniProtKB-KW"/>
</dbReference>
<proteinExistence type="predicted"/>
<keyword evidence="2" id="KW-1185">Reference proteome</keyword>
<accession>A0A5B6VD84</accession>
<dbReference type="EMBL" id="SMMG02000007">
    <property type="protein sequence ID" value="KAA3466987.1"/>
    <property type="molecule type" value="Genomic_DNA"/>
</dbReference>
<gene>
    <name evidence="1" type="ORF">EPI10_002039</name>
</gene>
<dbReference type="AlphaFoldDB" id="A0A5B6VD84"/>
<dbReference type="PANTHER" id="PTHR33116:SF86">
    <property type="entry name" value="REVERSE TRANSCRIPTASE DOMAIN-CONTAINING PROTEIN"/>
    <property type="match status" value="1"/>
</dbReference>
<keyword evidence="1" id="KW-0808">Transferase</keyword>
<dbReference type="Proteomes" id="UP000325315">
    <property type="component" value="Unassembled WGS sequence"/>
</dbReference>
<keyword evidence="1" id="KW-0548">Nucleotidyltransferase</keyword>
<evidence type="ECO:0000313" key="2">
    <source>
        <dbReference type="Proteomes" id="UP000325315"/>
    </source>
</evidence>
<protein>
    <submittedName>
        <fullName evidence="1">Reverse transcriptase</fullName>
    </submittedName>
</protein>
<dbReference type="PANTHER" id="PTHR33116">
    <property type="entry name" value="REVERSE TRANSCRIPTASE ZINC-BINDING DOMAIN-CONTAINING PROTEIN-RELATED-RELATED"/>
    <property type="match status" value="1"/>
</dbReference>
<keyword evidence="1" id="KW-0695">RNA-directed DNA polymerase</keyword>
<reference evidence="2" key="1">
    <citation type="journal article" date="2019" name="Plant Biotechnol. J.">
        <title>Genome sequencing of the Australian wild diploid species Gossypium australe highlights disease resistance and delayed gland morphogenesis.</title>
        <authorList>
            <person name="Cai Y."/>
            <person name="Cai X."/>
            <person name="Wang Q."/>
            <person name="Wang P."/>
            <person name="Zhang Y."/>
            <person name="Cai C."/>
            <person name="Xu Y."/>
            <person name="Wang K."/>
            <person name="Zhou Z."/>
            <person name="Wang C."/>
            <person name="Geng S."/>
            <person name="Li B."/>
            <person name="Dong Q."/>
            <person name="Hou Y."/>
            <person name="Wang H."/>
            <person name="Ai P."/>
            <person name="Liu Z."/>
            <person name="Yi F."/>
            <person name="Sun M."/>
            <person name="An G."/>
            <person name="Cheng J."/>
            <person name="Zhang Y."/>
            <person name="Shi Q."/>
            <person name="Xie Y."/>
            <person name="Shi X."/>
            <person name="Chang Y."/>
            <person name="Huang F."/>
            <person name="Chen Y."/>
            <person name="Hong S."/>
            <person name="Mi L."/>
            <person name="Sun Q."/>
            <person name="Zhang L."/>
            <person name="Zhou B."/>
            <person name="Peng R."/>
            <person name="Zhang X."/>
            <person name="Liu F."/>
        </authorList>
    </citation>
    <scope>NUCLEOTIDE SEQUENCE [LARGE SCALE GENOMIC DNA]</scope>
    <source>
        <strain evidence="2">cv. PA1801</strain>
    </source>
</reference>
<organism evidence="1 2">
    <name type="scientific">Gossypium australe</name>
    <dbReference type="NCBI Taxonomy" id="47621"/>
    <lineage>
        <taxon>Eukaryota</taxon>
        <taxon>Viridiplantae</taxon>
        <taxon>Streptophyta</taxon>
        <taxon>Embryophyta</taxon>
        <taxon>Tracheophyta</taxon>
        <taxon>Spermatophyta</taxon>
        <taxon>Magnoliopsida</taxon>
        <taxon>eudicotyledons</taxon>
        <taxon>Gunneridae</taxon>
        <taxon>Pentapetalae</taxon>
        <taxon>rosids</taxon>
        <taxon>malvids</taxon>
        <taxon>Malvales</taxon>
        <taxon>Malvaceae</taxon>
        <taxon>Malvoideae</taxon>
        <taxon>Gossypium</taxon>
    </lineage>
</organism>
<dbReference type="OrthoDB" id="7699669at2759"/>
<name>A0A5B6VD84_9ROSI</name>
<sequence>MMIKMGFAKEWVDLIMKCITSVAYAVNINGHRGRVFQPSRGLRSVKQSGLVKGARVSRRGPEISHLLFADDCMMFGEATEQRARNMKEILKEYESFSGQCVNFNKSTIFCSSNTSAVAKELVTDLLGVRNSSNPEKYLGLPNVVGRRKKEAFQTILDKISLRIDSWSTRFLSQ</sequence>
<comment type="caution">
    <text evidence="1">The sequence shown here is derived from an EMBL/GenBank/DDBJ whole genome shotgun (WGS) entry which is preliminary data.</text>
</comment>
<evidence type="ECO:0000313" key="1">
    <source>
        <dbReference type="EMBL" id="KAA3466987.1"/>
    </source>
</evidence>